<dbReference type="RefSeq" id="WP_377374569.1">
    <property type="nucleotide sequence ID" value="NZ_JBHSSW010000002.1"/>
</dbReference>
<dbReference type="EC" id="5.99.1.4" evidence="1"/>
<dbReference type="PANTHER" id="PTHR42943">
    <property type="entry name" value="GLUTATHIONE S-TRANSFERASE KAPPA"/>
    <property type="match status" value="1"/>
</dbReference>
<dbReference type="InterPro" id="IPR001853">
    <property type="entry name" value="DSBA-like_thioredoxin_dom"/>
</dbReference>
<evidence type="ECO:0000313" key="4">
    <source>
        <dbReference type="Proteomes" id="UP001596303"/>
    </source>
</evidence>
<accession>A0ABW1S536</accession>
<dbReference type="EMBL" id="JBHSSW010000002">
    <property type="protein sequence ID" value="MFC6196748.1"/>
    <property type="molecule type" value="Genomic_DNA"/>
</dbReference>
<dbReference type="Proteomes" id="UP001596303">
    <property type="component" value="Unassembled WGS sequence"/>
</dbReference>
<name>A0ABW1S536_9PROT</name>
<comment type="similarity">
    <text evidence="1">Belongs to the GST superfamily. NadH family.</text>
</comment>
<dbReference type="InterPro" id="IPR051924">
    <property type="entry name" value="GST_Kappa/NadH"/>
</dbReference>
<feature type="domain" description="DSBA-like thioredoxin" evidence="2">
    <location>
        <begin position="8"/>
        <end position="201"/>
    </location>
</feature>
<dbReference type="SUPFAM" id="SSF52833">
    <property type="entry name" value="Thioredoxin-like"/>
    <property type="match status" value="1"/>
</dbReference>
<keyword evidence="4" id="KW-1185">Reference proteome</keyword>
<proteinExistence type="inferred from homology"/>
<keyword evidence="1 3" id="KW-0413">Isomerase</keyword>
<sequence>MDMKTPKVEVFFDCSSPWTYLGFVRLGQLEDQLSFDFDWKPILVGGVFNAVNESVYQARANPHPIKQAYYMKDLADWSRFVGVKIGNPPVFPVRSVDAMRACCFAKSKGALKPFALALFESYWGDLNDISKTEEILACAKRAGLSETNVKDALSDDIYKAELKSNTQNLIDRGGFGSPTVFINGDDMYFGNDRMELIAAKLVRSDA</sequence>
<dbReference type="Gene3D" id="3.40.30.10">
    <property type="entry name" value="Glutaredoxin"/>
    <property type="match status" value="1"/>
</dbReference>
<dbReference type="InterPro" id="IPR036249">
    <property type="entry name" value="Thioredoxin-like_sf"/>
</dbReference>
<comment type="catalytic activity">
    <reaction evidence="1">
        <text>2-hydroxychromene-2-carboxylate = (3E)-4-(2-hydroxyphenyl)-2-oxobut-3-enoate</text>
        <dbReference type="Rhea" id="RHEA:27401"/>
        <dbReference type="ChEBI" id="CHEBI:59350"/>
        <dbReference type="ChEBI" id="CHEBI:59353"/>
        <dbReference type="EC" id="5.99.1.4"/>
    </reaction>
</comment>
<evidence type="ECO:0000313" key="3">
    <source>
        <dbReference type="EMBL" id="MFC6196748.1"/>
    </source>
</evidence>
<evidence type="ECO:0000259" key="2">
    <source>
        <dbReference type="Pfam" id="PF01323"/>
    </source>
</evidence>
<dbReference type="Pfam" id="PF01323">
    <property type="entry name" value="DSBA"/>
    <property type="match status" value="1"/>
</dbReference>
<organism evidence="3 4">
    <name type="scientific">Ponticaulis profundi</name>
    <dbReference type="NCBI Taxonomy" id="2665222"/>
    <lineage>
        <taxon>Bacteria</taxon>
        <taxon>Pseudomonadati</taxon>
        <taxon>Pseudomonadota</taxon>
        <taxon>Alphaproteobacteria</taxon>
        <taxon>Hyphomonadales</taxon>
        <taxon>Hyphomonadaceae</taxon>
        <taxon>Ponticaulis</taxon>
    </lineage>
</organism>
<protein>
    <recommendedName>
        <fullName evidence="1">2-hydroxychromene-2-carboxylate isomerase</fullName>
        <ecNumber evidence="1">5.99.1.4</ecNumber>
    </recommendedName>
</protein>
<dbReference type="PANTHER" id="PTHR42943:SF2">
    <property type="entry name" value="GLUTATHIONE S-TRANSFERASE KAPPA 1"/>
    <property type="match status" value="1"/>
</dbReference>
<reference evidence="4" key="1">
    <citation type="journal article" date="2019" name="Int. J. Syst. Evol. Microbiol.">
        <title>The Global Catalogue of Microorganisms (GCM) 10K type strain sequencing project: providing services to taxonomists for standard genome sequencing and annotation.</title>
        <authorList>
            <consortium name="The Broad Institute Genomics Platform"/>
            <consortium name="The Broad Institute Genome Sequencing Center for Infectious Disease"/>
            <person name="Wu L."/>
            <person name="Ma J."/>
        </authorList>
    </citation>
    <scope>NUCLEOTIDE SEQUENCE [LARGE SCALE GENOMIC DNA]</scope>
    <source>
        <strain evidence="4">CGMCC-1.15741</strain>
    </source>
</reference>
<comment type="caution">
    <text evidence="3">The sequence shown here is derived from an EMBL/GenBank/DDBJ whole genome shotgun (WGS) entry which is preliminary data.</text>
</comment>
<gene>
    <name evidence="3" type="ORF">ACFQDM_01585</name>
</gene>
<dbReference type="InterPro" id="IPR044087">
    <property type="entry name" value="NahD-like"/>
</dbReference>
<dbReference type="CDD" id="cd03022">
    <property type="entry name" value="DsbA_HCCA_Iso"/>
    <property type="match status" value="1"/>
</dbReference>
<dbReference type="InterPro" id="IPR014440">
    <property type="entry name" value="HCCAis_GSTk"/>
</dbReference>
<evidence type="ECO:0000256" key="1">
    <source>
        <dbReference type="PIRNR" id="PIRNR006386"/>
    </source>
</evidence>
<dbReference type="PIRSF" id="PIRSF006386">
    <property type="entry name" value="HCCAis_GSTk"/>
    <property type="match status" value="1"/>
</dbReference>
<dbReference type="GO" id="GO:0016853">
    <property type="term" value="F:isomerase activity"/>
    <property type="evidence" value="ECO:0007669"/>
    <property type="project" value="UniProtKB-KW"/>
</dbReference>